<proteinExistence type="predicted"/>
<dbReference type="AlphaFoldDB" id="A0A158F4D5"/>
<sequence>MLMTITMETTLTLTEVFADGWRVRPMHRSKRIAVAIAPTCPAHLVGRSVGHAA</sequence>
<keyword evidence="2" id="KW-1185">Reference proteome</keyword>
<accession>A0A158F4D5</accession>
<dbReference type="EMBL" id="FCON02000002">
    <property type="protein sequence ID" value="SAL14677.1"/>
    <property type="molecule type" value="Genomic_DNA"/>
</dbReference>
<gene>
    <name evidence="1" type="ORF">AWB68_00276</name>
</gene>
<evidence type="ECO:0000313" key="2">
    <source>
        <dbReference type="Proteomes" id="UP000054770"/>
    </source>
</evidence>
<reference evidence="1" key="1">
    <citation type="submission" date="2016-01" db="EMBL/GenBank/DDBJ databases">
        <authorList>
            <person name="Peeters C."/>
        </authorList>
    </citation>
    <scope>NUCLEOTIDE SEQUENCE [LARGE SCALE GENOMIC DNA]</scope>
    <source>
        <strain evidence="1">LMG 22940</strain>
    </source>
</reference>
<organism evidence="1 2">
    <name type="scientific">Caballeronia choica</name>
    <dbReference type="NCBI Taxonomy" id="326476"/>
    <lineage>
        <taxon>Bacteria</taxon>
        <taxon>Pseudomonadati</taxon>
        <taxon>Pseudomonadota</taxon>
        <taxon>Betaproteobacteria</taxon>
        <taxon>Burkholderiales</taxon>
        <taxon>Burkholderiaceae</taxon>
        <taxon>Caballeronia</taxon>
    </lineage>
</organism>
<name>A0A158F4D5_9BURK</name>
<comment type="caution">
    <text evidence="1">The sequence shown here is derived from an EMBL/GenBank/DDBJ whole genome shotgun (WGS) entry which is preliminary data.</text>
</comment>
<protein>
    <submittedName>
        <fullName evidence="1">Uncharacterized protein</fullName>
    </submittedName>
</protein>
<evidence type="ECO:0000313" key="1">
    <source>
        <dbReference type="EMBL" id="SAL14677.1"/>
    </source>
</evidence>
<dbReference type="Proteomes" id="UP000054770">
    <property type="component" value="Unassembled WGS sequence"/>
</dbReference>